<organism evidence="1 2">
    <name type="scientific">Acidovorax temperans</name>
    <dbReference type="NCBI Taxonomy" id="80878"/>
    <lineage>
        <taxon>Bacteria</taxon>
        <taxon>Pseudomonadati</taxon>
        <taxon>Pseudomonadota</taxon>
        <taxon>Betaproteobacteria</taxon>
        <taxon>Burkholderiales</taxon>
        <taxon>Comamonadaceae</taxon>
        <taxon>Acidovorax</taxon>
    </lineage>
</organism>
<evidence type="ECO:0000313" key="2">
    <source>
        <dbReference type="Proteomes" id="UP000316993"/>
    </source>
</evidence>
<sequence>MPVAPPTSTYTCPACHWSKTVQPRSDCMFVGVDYFAECPSCGHAPLGASSPNFLQLLALQMRKLW</sequence>
<dbReference type="AlphaFoldDB" id="A0A543KVX3"/>
<comment type="caution">
    <text evidence="1">The sequence shown here is derived from an EMBL/GenBank/DDBJ whole genome shotgun (WGS) entry which is preliminary data.</text>
</comment>
<evidence type="ECO:0000313" key="1">
    <source>
        <dbReference type="EMBL" id="TQM99208.1"/>
    </source>
</evidence>
<proteinExistence type="predicted"/>
<dbReference type="EMBL" id="VFPV01000004">
    <property type="protein sequence ID" value="TQM99208.1"/>
    <property type="molecule type" value="Genomic_DNA"/>
</dbReference>
<dbReference type="Proteomes" id="UP000316993">
    <property type="component" value="Unassembled WGS sequence"/>
</dbReference>
<reference evidence="1 2" key="1">
    <citation type="submission" date="2019-06" db="EMBL/GenBank/DDBJ databases">
        <title>Genomic Encyclopedia of Archaeal and Bacterial Type Strains, Phase II (KMG-II): from individual species to whole genera.</title>
        <authorList>
            <person name="Goeker M."/>
        </authorList>
    </citation>
    <scope>NUCLEOTIDE SEQUENCE [LARGE SCALE GENOMIC DNA]</scope>
    <source>
        <strain evidence="1 2">DSM 7270</strain>
    </source>
</reference>
<protein>
    <submittedName>
        <fullName evidence="1">Uncharacterized protein</fullName>
    </submittedName>
</protein>
<name>A0A543KVX3_9BURK</name>
<accession>A0A543KVX3</accession>
<gene>
    <name evidence="1" type="ORF">BDD18_3858</name>
</gene>